<name>A0A7S1GFD8_9CHLO</name>
<evidence type="ECO:0000313" key="1">
    <source>
        <dbReference type="EMBL" id="CAD8928390.1"/>
    </source>
</evidence>
<dbReference type="EMBL" id="HBFV01001085">
    <property type="protein sequence ID" value="CAD8928390.1"/>
    <property type="molecule type" value="Transcribed_RNA"/>
</dbReference>
<dbReference type="AlphaFoldDB" id="A0A7S1GFD8"/>
<reference evidence="1" key="1">
    <citation type="submission" date="2021-01" db="EMBL/GenBank/DDBJ databases">
        <authorList>
            <person name="Corre E."/>
            <person name="Pelletier E."/>
            <person name="Niang G."/>
            <person name="Scheremetjew M."/>
            <person name="Finn R."/>
            <person name="Kale V."/>
            <person name="Holt S."/>
            <person name="Cochrane G."/>
            <person name="Meng A."/>
            <person name="Brown T."/>
            <person name="Cohen L."/>
        </authorList>
    </citation>
    <scope>NUCLEOTIDE SEQUENCE</scope>
    <source>
        <strain evidence="1">CCMP2329</strain>
    </source>
</reference>
<sequence>MTNVEAANRHVDEADVQRLQTLRSQIEALEKTGLEDKTNEYNVKICKLERIVSDARDKLDFVEKTVATSPRVSEVQSKELVDARNRYSRLSSETEESKNASASLKEDLVVLRRLRKDEQQLLQAIFSQPEWREHPKIQELHDEINNIQGSLHNHNVQMASMNTARALLEMAMRYCRQAMQGPADLQQLNDCINSVQEVYGRAENSMPELGSMVHGKVSWEMCSTLEDGRDRIATVEACVADCHGQVVEAVKRAQDVKHREEEVLIEKQEALREIQRKIVMEQ</sequence>
<accession>A0A7S1GFD8</accession>
<gene>
    <name evidence="1" type="ORF">POKL1161_LOCUS743</name>
</gene>
<protein>
    <submittedName>
        <fullName evidence="1">Uncharacterized protein</fullName>
    </submittedName>
</protein>
<organism evidence="1">
    <name type="scientific">Picochlorum oklahomense</name>
    <dbReference type="NCBI Taxonomy" id="249345"/>
    <lineage>
        <taxon>Eukaryota</taxon>
        <taxon>Viridiplantae</taxon>
        <taxon>Chlorophyta</taxon>
        <taxon>core chlorophytes</taxon>
        <taxon>Trebouxiophyceae</taxon>
        <taxon>Trebouxiophyceae incertae sedis</taxon>
        <taxon>Picochlorum</taxon>
    </lineage>
</organism>
<proteinExistence type="predicted"/>